<gene>
    <name evidence="1" type="ORF">CLIB1444_06S00430</name>
</gene>
<reference evidence="1" key="1">
    <citation type="submission" date="2022-06" db="EMBL/GenBank/DDBJ databases">
        <authorList>
            <person name="Legras J.-L."/>
            <person name="Devillers H."/>
            <person name="Grondin C."/>
        </authorList>
    </citation>
    <scope>NUCLEOTIDE SEQUENCE</scope>
    <source>
        <strain evidence="1">CLIB 1444</strain>
    </source>
</reference>
<protein>
    <submittedName>
        <fullName evidence="1">Uncharacterized protein</fullName>
    </submittedName>
</protein>
<keyword evidence="2" id="KW-1185">Reference proteome</keyword>
<evidence type="ECO:0000313" key="1">
    <source>
        <dbReference type="EMBL" id="CAH6721362.1"/>
    </source>
</evidence>
<evidence type="ECO:0000313" key="2">
    <source>
        <dbReference type="Proteomes" id="UP001152531"/>
    </source>
</evidence>
<dbReference type="Proteomes" id="UP001152531">
    <property type="component" value="Unassembled WGS sequence"/>
</dbReference>
<accession>A0ACA9Y947</accession>
<proteinExistence type="predicted"/>
<sequence>MDFSIEDIDLELDHLLEPIKKQHQEFRSSPVQKISLDNPRVVLKPEYESNNQDLFQVTNYDNYNSPFDNYEQLNDKDTRLNKLMQEFENDDDNNDWELDDQGRTRIFKGRFKFNIDDNDELENQLDRYLNSNKENFSPTRGPVKNVNINKRLTNKITNRIDKSATKLKGSFRLQKPFRAIRQKGLCRPNHRVKASLRPVISYKANQPSIFLVDSSTGSLNDATQFGTELNASNCEGFPLPEDVNEVVQIPTNEDNENTKMAIIKTFNNKVFHDEGEKYQKVGFYSKTEYDNFLKTLPTTDDGVEVVNQVPALSMIPDLRKSNRKTVKFADADKLEW</sequence>
<name>A0ACA9Y947_9ASCO</name>
<organism evidence="1 2">
    <name type="scientific">[Candida] jaroonii</name>
    <dbReference type="NCBI Taxonomy" id="467808"/>
    <lineage>
        <taxon>Eukaryota</taxon>
        <taxon>Fungi</taxon>
        <taxon>Dikarya</taxon>
        <taxon>Ascomycota</taxon>
        <taxon>Saccharomycotina</taxon>
        <taxon>Pichiomycetes</taxon>
        <taxon>Debaryomycetaceae</taxon>
        <taxon>Yamadazyma</taxon>
    </lineage>
</organism>
<dbReference type="EMBL" id="CALSDN010000006">
    <property type="protein sequence ID" value="CAH6721362.1"/>
    <property type="molecule type" value="Genomic_DNA"/>
</dbReference>
<comment type="caution">
    <text evidence="1">The sequence shown here is derived from an EMBL/GenBank/DDBJ whole genome shotgun (WGS) entry which is preliminary data.</text>
</comment>